<protein>
    <submittedName>
        <fullName evidence="2">Uncharacterized protein</fullName>
    </submittedName>
</protein>
<gene>
    <name evidence="2" type="ORF">HannXRQ_Chr05g0140471</name>
    <name evidence="1" type="ORF">HanXRQr2_Chr05g0209401</name>
</gene>
<evidence type="ECO:0000313" key="2">
    <source>
        <dbReference type="EMBL" id="OTG24777.1"/>
    </source>
</evidence>
<organism evidence="2 3">
    <name type="scientific">Helianthus annuus</name>
    <name type="common">Common sunflower</name>
    <dbReference type="NCBI Taxonomy" id="4232"/>
    <lineage>
        <taxon>Eukaryota</taxon>
        <taxon>Viridiplantae</taxon>
        <taxon>Streptophyta</taxon>
        <taxon>Embryophyta</taxon>
        <taxon>Tracheophyta</taxon>
        <taxon>Spermatophyta</taxon>
        <taxon>Magnoliopsida</taxon>
        <taxon>eudicotyledons</taxon>
        <taxon>Gunneridae</taxon>
        <taxon>Pentapetalae</taxon>
        <taxon>asterids</taxon>
        <taxon>campanulids</taxon>
        <taxon>Asterales</taxon>
        <taxon>Asteraceae</taxon>
        <taxon>Asteroideae</taxon>
        <taxon>Heliantheae alliance</taxon>
        <taxon>Heliantheae</taxon>
        <taxon>Helianthus</taxon>
    </lineage>
</organism>
<evidence type="ECO:0000313" key="3">
    <source>
        <dbReference type="Proteomes" id="UP000215914"/>
    </source>
</evidence>
<dbReference type="InParanoid" id="A0A251UN19"/>
<name>A0A251UN19_HELAN</name>
<accession>A0A251UN19</accession>
<dbReference type="EMBL" id="CM007894">
    <property type="protein sequence ID" value="OTG24777.1"/>
    <property type="molecule type" value="Genomic_DNA"/>
</dbReference>
<dbReference type="Gramene" id="mRNA:HanXRQr2_Chr05g0209401">
    <property type="protein sequence ID" value="mRNA:HanXRQr2_Chr05g0209401"/>
    <property type="gene ID" value="HanXRQr2_Chr05g0209401"/>
</dbReference>
<evidence type="ECO:0000313" key="1">
    <source>
        <dbReference type="EMBL" id="KAF5805440.1"/>
    </source>
</evidence>
<sequence>MKRIWAMWHVMVEPFADMACYGGGFSLPQIRRFTGFIITLGFQLLHNAFNLNLYRLLHHAPNRLLYPNNHQFPSQILGFPRILSPSSQATSFKEPCILSIAIEAKKM</sequence>
<dbReference type="AlphaFoldDB" id="A0A251UN19"/>
<dbReference type="Proteomes" id="UP000215914">
    <property type="component" value="Chromosome 5"/>
</dbReference>
<reference evidence="2" key="2">
    <citation type="submission" date="2017-02" db="EMBL/GenBank/DDBJ databases">
        <title>Sunflower complete genome.</title>
        <authorList>
            <person name="Langlade N."/>
            <person name="Munos S."/>
        </authorList>
    </citation>
    <scope>NUCLEOTIDE SEQUENCE [LARGE SCALE GENOMIC DNA]</scope>
    <source>
        <tissue evidence="2">Leaves</tissue>
    </source>
</reference>
<proteinExistence type="predicted"/>
<dbReference type="EMBL" id="MNCJ02000320">
    <property type="protein sequence ID" value="KAF5805440.1"/>
    <property type="molecule type" value="Genomic_DNA"/>
</dbReference>
<reference evidence="1 3" key="1">
    <citation type="journal article" date="2017" name="Nature">
        <title>The sunflower genome provides insights into oil metabolism, flowering and Asterid evolution.</title>
        <authorList>
            <person name="Badouin H."/>
            <person name="Gouzy J."/>
            <person name="Grassa C.J."/>
            <person name="Murat F."/>
            <person name="Staton S.E."/>
            <person name="Cottret L."/>
            <person name="Lelandais-Briere C."/>
            <person name="Owens G.L."/>
            <person name="Carrere S."/>
            <person name="Mayjonade B."/>
            <person name="Legrand L."/>
            <person name="Gill N."/>
            <person name="Kane N.C."/>
            <person name="Bowers J.E."/>
            <person name="Hubner S."/>
            <person name="Bellec A."/>
            <person name="Berard A."/>
            <person name="Berges H."/>
            <person name="Blanchet N."/>
            <person name="Boniface M.C."/>
            <person name="Brunel D."/>
            <person name="Catrice O."/>
            <person name="Chaidir N."/>
            <person name="Claudel C."/>
            <person name="Donnadieu C."/>
            <person name="Faraut T."/>
            <person name="Fievet G."/>
            <person name="Helmstetter N."/>
            <person name="King M."/>
            <person name="Knapp S.J."/>
            <person name="Lai Z."/>
            <person name="Le Paslier M.C."/>
            <person name="Lippi Y."/>
            <person name="Lorenzon L."/>
            <person name="Mandel J.R."/>
            <person name="Marage G."/>
            <person name="Marchand G."/>
            <person name="Marquand E."/>
            <person name="Bret-Mestries E."/>
            <person name="Morien E."/>
            <person name="Nambeesan S."/>
            <person name="Nguyen T."/>
            <person name="Pegot-Espagnet P."/>
            <person name="Pouilly N."/>
            <person name="Raftis F."/>
            <person name="Sallet E."/>
            <person name="Schiex T."/>
            <person name="Thomas J."/>
            <person name="Vandecasteele C."/>
            <person name="Vares D."/>
            <person name="Vear F."/>
            <person name="Vautrin S."/>
            <person name="Crespi M."/>
            <person name="Mangin B."/>
            <person name="Burke J.M."/>
            <person name="Salse J."/>
            <person name="Munos S."/>
            <person name="Vincourt P."/>
            <person name="Rieseberg L.H."/>
            <person name="Langlade N.B."/>
        </authorList>
    </citation>
    <scope>NUCLEOTIDE SEQUENCE [LARGE SCALE GENOMIC DNA]</scope>
    <source>
        <strain evidence="3">cv. SF193</strain>
        <tissue evidence="1">Leaves</tissue>
    </source>
</reference>
<reference evidence="1" key="3">
    <citation type="submission" date="2020-06" db="EMBL/GenBank/DDBJ databases">
        <title>Helianthus annuus Genome sequencing and assembly Release 2.</title>
        <authorList>
            <person name="Gouzy J."/>
            <person name="Langlade N."/>
            <person name="Munos S."/>
        </authorList>
    </citation>
    <scope>NUCLEOTIDE SEQUENCE</scope>
    <source>
        <tissue evidence="1">Leaves</tissue>
    </source>
</reference>
<keyword evidence="3" id="KW-1185">Reference proteome</keyword>